<dbReference type="OrthoDB" id="4188830at2"/>
<gene>
    <name evidence="6" type="ORF">A1QC_14180</name>
</gene>
<sequence>MNIKGKCLCGSVELEIELASPVAEMAACHCSMCRNWLGGPMLAIDGGVLKGIVNESSITRYQSSEWAERGFCNKCGTSLFYYLKPADQYHFPVGLLDGDVKFKFSHQIFIDEKPDYYSFSNDTKNMTGAEVFAHFESEQ</sequence>
<evidence type="ECO:0000313" key="6">
    <source>
        <dbReference type="EMBL" id="OEF29060.1"/>
    </source>
</evidence>
<dbReference type="eggNOG" id="COG3791">
    <property type="taxonomic scope" value="Bacteria"/>
</dbReference>
<dbReference type="EMBL" id="AJYK02000015">
    <property type="protein sequence ID" value="OEF29060.1"/>
    <property type="molecule type" value="Genomic_DNA"/>
</dbReference>
<evidence type="ECO:0000256" key="3">
    <source>
        <dbReference type="ARBA" id="ARBA00022833"/>
    </source>
</evidence>
<dbReference type="RefSeq" id="WP_017023924.1">
    <property type="nucleotide sequence ID" value="NZ_AJYK02000015.1"/>
</dbReference>
<evidence type="ECO:0000256" key="2">
    <source>
        <dbReference type="ARBA" id="ARBA00022723"/>
    </source>
</evidence>
<proteinExistence type="inferred from homology"/>
<dbReference type="AlphaFoldDB" id="A0A1E5E641"/>
<dbReference type="PANTHER" id="PTHR33337">
    <property type="entry name" value="GFA DOMAIN-CONTAINING PROTEIN"/>
    <property type="match status" value="1"/>
</dbReference>
<dbReference type="PROSITE" id="PS51891">
    <property type="entry name" value="CENP_V_GFA"/>
    <property type="match status" value="1"/>
</dbReference>
<reference evidence="6 7" key="1">
    <citation type="journal article" date="2012" name="Science">
        <title>Ecological populations of bacteria act as socially cohesive units of antibiotic production and resistance.</title>
        <authorList>
            <person name="Cordero O.X."/>
            <person name="Wildschutte H."/>
            <person name="Kirkup B."/>
            <person name="Proehl S."/>
            <person name="Ngo L."/>
            <person name="Hussain F."/>
            <person name="Le Roux F."/>
            <person name="Mincer T."/>
            <person name="Polz M.F."/>
        </authorList>
    </citation>
    <scope>NUCLEOTIDE SEQUENCE [LARGE SCALE GENOMIC DNA]</scope>
    <source>
        <strain evidence="6 7">1S-45</strain>
    </source>
</reference>
<organism evidence="6 7">
    <name type="scientific">Vibrio rumoiensis 1S-45</name>
    <dbReference type="NCBI Taxonomy" id="1188252"/>
    <lineage>
        <taxon>Bacteria</taxon>
        <taxon>Pseudomonadati</taxon>
        <taxon>Pseudomonadota</taxon>
        <taxon>Gammaproteobacteria</taxon>
        <taxon>Vibrionales</taxon>
        <taxon>Vibrionaceae</taxon>
        <taxon>Vibrio</taxon>
    </lineage>
</organism>
<keyword evidence="3" id="KW-0862">Zinc</keyword>
<dbReference type="InterPro" id="IPR006913">
    <property type="entry name" value="CENP-V/GFA"/>
</dbReference>
<evidence type="ECO:0000313" key="7">
    <source>
        <dbReference type="Proteomes" id="UP000094070"/>
    </source>
</evidence>
<dbReference type="Gene3D" id="3.90.1590.10">
    <property type="entry name" value="glutathione-dependent formaldehyde- activating enzyme (gfa)"/>
    <property type="match status" value="1"/>
</dbReference>
<evidence type="ECO:0000259" key="5">
    <source>
        <dbReference type="PROSITE" id="PS51891"/>
    </source>
</evidence>
<protein>
    <submittedName>
        <fullName evidence="6">Aldehyde-activating protein</fullName>
    </submittedName>
</protein>
<dbReference type="PANTHER" id="PTHR33337:SF40">
    <property type="entry name" value="CENP-V_GFA DOMAIN-CONTAINING PROTEIN-RELATED"/>
    <property type="match status" value="1"/>
</dbReference>
<dbReference type="GO" id="GO:0016846">
    <property type="term" value="F:carbon-sulfur lyase activity"/>
    <property type="evidence" value="ECO:0007669"/>
    <property type="project" value="InterPro"/>
</dbReference>
<dbReference type="InterPro" id="IPR011057">
    <property type="entry name" value="Mss4-like_sf"/>
</dbReference>
<keyword evidence="4" id="KW-0456">Lyase</keyword>
<evidence type="ECO:0000256" key="1">
    <source>
        <dbReference type="ARBA" id="ARBA00005495"/>
    </source>
</evidence>
<keyword evidence="7" id="KW-1185">Reference proteome</keyword>
<evidence type="ECO:0000256" key="4">
    <source>
        <dbReference type="ARBA" id="ARBA00023239"/>
    </source>
</evidence>
<name>A0A1E5E641_9VIBR</name>
<accession>A0A1E5E641</accession>
<dbReference type="STRING" id="1188252.A1QC_14180"/>
<dbReference type="Proteomes" id="UP000094070">
    <property type="component" value="Unassembled WGS sequence"/>
</dbReference>
<keyword evidence="2" id="KW-0479">Metal-binding</keyword>
<comment type="similarity">
    <text evidence="1">Belongs to the Gfa family.</text>
</comment>
<dbReference type="SUPFAM" id="SSF51316">
    <property type="entry name" value="Mss4-like"/>
    <property type="match status" value="1"/>
</dbReference>
<feature type="domain" description="CENP-V/GFA" evidence="5">
    <location>
        <begin position="3"/>
        <end position="118"/>
    </location>
</feature>
<dbReference type="Pfam" id="PF04828">
    <property type="entry name" value="GFA"/>
    <property type="match status" value="1"/>
</dbReference>
<dbReference type="GO" id="GO:0046872">
    <property type="term" value="F:metal ion binding"/>
    <property type="evidence" value="ECO:0007669"/>
    <property type="project" value="UniProtKB-KW"/>
</dbReference>
<comment type="caution">
    <text evidence="6">The sequence shown here is derived from an EMBL/GenBank/DDBJ whole genome shotgun (WGS) entry which is preliminary data.</text>
</comment>